<dbReference type="Gene3D" id="1.10.10.10">
    <property type="entry name" value="Winged helix-like DNA-binding domain superfamily/Winged helix DNA-binding domain"/>
    <property type="match status" value="1"/>
</dbReference>
<dbReference type="PANTHER" id="PTHR33795:SF1">
    <property type="entry name" value="INSERTION ELEMENT IS150 PROTEIN INSJ"/>
    <property type="match status" value="1"/>
</dbReference>
<dbReference type="OrthoDB" id="1820045at2"/>
<evidence type="ECO:0000313" key="3">
    <source>
        <dbReference type="Proteomes" id="UP000199208"/>
    </source>
</evidence>
<dbReference type="GO" id="GO:0004803">
    <property type="term" value="F:transposase activity"/>
    <property type="evidence" value="ECO:0007669"/>
    <property type="project" value="InterPro"/>
</dbReference>
<dbReference type="Proteomes" id="UP000199208">
    <property type="component" value="Unassembled WGS sequence"/>
</dbReference>
<dbReference type="GO" id="GO:0043565">
    <property type="term" value="F:sequence-specific DNA binding"/>
    <property type="evidence" value="ECO:0007669"/>
    <property type="project" value="InterPro"/>
</dbReference>
<dbReference type="PANTHER" id="PTHR33795">
    <property type="entry name" value="INSERTION ELEMENT IS150 PROTEIN INSJ"/>
    <property type="match status" value="1"/>
</dbReference>
<proteinExistence type="predicted"/>
<evidence type="ECO:0000313" key="2">
    <source>
        <dbReference type="EMBL" id="SCZ81001.1"/>
    </source>
</evidence>
<dbReference type="InterPro" id="IPR002514">
    <property type="entry name" value="Transposase_8"/>
</dbReference>
<evidence type="ECO:0000313" key="1">
    <source>
        <dbReference type="EMBL" id="SCZ78992.1"/>
    </source>
</evidence>
<dbReference type="Pfam" id="PF01527">
    <property type="entry name" value="HTH_Tnp_1"/>
    <property type="match status" value="1"/>
</dbReference>
<reference evidence="2 3" key="1">
    <citation type="submission" date="2016-10" db="EMBL/GenBank/DDBJ databases">
        <authorList>
            <person name="de Groot N.N."/>
        </authorList>
    </citation>
    <scope>NUCLEOTIDE SEQUENCE [LARGE SCALE GENOMIC DNA]</scope>
    <source>
        <strain evidence="2 3">DSM 2784</strain>
    </source>
</reference>
<dbReference type="STRING" id="1120920.SAMN03080599_01515"/>
<dbReference type="EMBL" id="FMWL01000006">
    <property type="protein sequence ID" value="SCZ78992.1"/>
    <property type="molecule type" value="Genomic_DNA"/>
</dbReference>
<organism evidence="2 3">
    <name type="scientific">Acidaminobacter hydrogenoformans DSM 2784</name>
    <dbReference type="NCBI Taxonomy" id="1120920"/>
    <lineage>
        <taxon>Bacteria</taxon>
        <taxon>Bacillati</taxon>
        <taxon>Bacillota</taxon>
        <taxon>Clostridia</taxon>
        <taxon>Peptostreptococcales</taxon>
        <taxon>Acidaminobacteraceae</taxon>
        <taxon>Acidaminobacter</taxon>
    </lineage>
</organism>
<dbReference type="InterPro" id="IPR036388">
    <property type="entry name" value="WH-like_DNA-bd_sf"/>
</dbReference>
<dbReference type="GO" id="GO:0006313">
    <property type="term" value="P:DNA transposition"/>
    <property type="evidence" value="ECO:0007669"/>
    <property type="project" value="InterPro"/>
</dbReference>
<gene>
    <name evidence="1" type="ORF">SAMN03080599_01515</name>
    <name evidence="2" type="ORF">SAMN03080599_02554</name>
</gene>
<feature type="non-terminal residue" evidence="2">
    <location>
        <position position="92"/>
    </location>
</feature>
<dbReference type="InterPro" id="IPR052057">
    <property type="entry name" value="IS150/IS1296_orfA-like"/>
</dbReference>
<sequence length="92" mass="10444">MKRKSKVSYEEKIQAVQRYINGLGSFSTIAKEISVDKSSLQSWVKMYKHVGAHVLLTTSQNTPYSRDLKIAAVKEYFEGNASLRDIQAKYAI</sequence>
<dbReference type="InterPro" id="IPR010921">
    <property type="entry name" value="Trp_repressor/repl_initiator"/>
</dbReference>
<dbReference type="EMBL" id="FMWL01000016">
    <property type="protein sequence ID" value="SCZ81001.1"/>
    <property type="molecule type" value="Genomic_DNA"/>
</dbReference>
<dbReference type="RefSeq" id="WP_139159794.1">
    <property type="nucleotide sequence ID" value="NZ_FMWL01000006.1"/>
</dbReference>
<protein>
    <submittedName>
        <fullName evidence="2">Transposase and inactivated derivatives</fullName>
    </submittedName>
</protein>
<name>A0A1G5S5J5_9FIRM</name>
<dbReference type="SUPFAM" id="SSF48295">
    <property type="entry name" value="TrpR-like"/>
    <property type="match status" value="1"/>
</dbReference>
<accession>A0A1G5S5J5</accession>
<dbReference type="AlphaFoldDB" id="A0A1G5S5J5"/>
<keyword evidence="3" id="KW-1185">Reference proteome</keyword>